<dbReference type="EMBL" id="KP136319">
    <property type="protein sequence ID" value="AJF97020.1"/>
    <property type="molecule type" value="Genomic_DNA"/>
</dbReference>
<name>A0A0B5J5R1_9VIRU</name>
<dbReference type="Proteomes" id="UP000202511">
    <property type="component" value="Segment"/>
</dbReference>
<accession>A0A0B5J5R1</accession>
<dbReference type="RefSeq" id="YP_009119255.1">
    <property type="nucleotide sequence ID" value="NC_026440.1"/>
</dbReference>
<dbReference type="KEGG" id="vg:23461937"/>
<sequence length="145" mass="16191">MPTKRAPSARWLHARNGSGRPSACCRPFVAHTHTHTMRPDHLALKKWVAKIWGGGTKKEPGSMRGTARLRHLSGSCLSSLFSFLYFLFEDSLLYYGGHRHAAIRPASCSCRRRRVRLLEIGDARVSSLGNWAKACKASTVVTCRQ</sequence>
<organism evidence="1 2">
    <name type="scientific">Pandoravirus inopinatum</name>
    <dbReference type="NCBI Taxonomy" id="1605721"/>
    <lineage>
        <taxon>Viruses</taxon>
        <taxon>Pandoravirus</taxon>
    </lineage>
</organism>
<evidence type="ECO:0000313" key="2">
    <source>
        <dbReference type="Proteomes" id="UP000202511"/>
    </source>
</evidence>
<evidence type="ECO:0000313" key="1">
    <source>
        <dbReference type="EMBL" id="AJF97020.1"/>
    </source>
</evidence>
<dbReference type="GeneID" id="23461937"/>
<protein>
    <submittedName>
        <fullName evidence="1">Uncharacterized protein</fullName>
    </submittedName>
</protein>
<proteinExistence type="predicted"/>
<reference evidence="1 2" key="1">
    <citation type="journal article" date="2015" name="Parasitol. Res.">
        <title>Viruses in close associations with free-living amoebae.</title>
        <authorList>
            <person name="Scheid P."/>
        </authorList>
    </citation>
    <scope>NUCLEOTIDE SEQUENCE [LARGE SCALE GENOMIC DNA]</scope>
    <source>
        <strain evidence="1">KlaHel</strain>
    </source>
</reference>